<dbReference type="InterPro" id="IPR050447">
    <property type="entry name" value="Erg6_SMT_methyltransf"/>
</dbReference>
<dbReference type="PANTHER" id="PTHR44068">
    <property type="entry name" value="ZGC:194242"/>
    <property type="match status" value="1"/>
</dbReference>
<dbReference type="SUPFAM" id="SSF53335">
    <property type="entry name" value="S-adenosyl-L-methionine-dependent methyltransferases"/>
    <property type="match status" value="1"/>
</dbReference>
<dbReference type="AlphaFoldDB" id="W4F1W3"/>
<dbReference type="CDD" id="cd02440">
    <property type="entry name" value="AdoMet_MTases"/>
    <property type="match status" value="1"/>
</dbReference>
<dbReference type="Pfam" id="PF08241">
    <property type="entry name" value="Methyltransf_11"/>
    <property type="match status" value="1"/>
</dbReference>
<dbReference type="PATRIC" id="fig|1227360.4.peg.1767"/>
<feature type="domain" description="Methyltransferase type 11" evidence="2">
    <location>
        <begin position="50"/>
        <end position="149"/>
    </location>
</feature>
<keyword evidence="4" id="KW-1185">Reference proteome</keyword>
<gene>
    <name evidence="3" type="ORF">C176_08657</name>
</gene>
<dbReference type="GO" id="GO:0008757">
    <property type="term" value="F:S-adenosylmethionine-dependent methyltransferase activity"/>
    <property type="evidence" value="ECO:0007669"/>
    <property type="project" value="InterPro"/>
</dbReference>
<sequence length="200" mass="22825">MNLLNQLIEQAKNPRGIIGSIMLRIMNSAHTSMNQWALEKVKVKESAVILDIGCGGGKTIQLLSKRNTSGKIVGIDYSEQAVKDSIRANKQDVEKGKVNILQASVTDMPFSNNTFDIITAFQTHYFWPDLEKGVKEAFRVLKKDGHFLIIAELYKINYHMQTYKTREELEQLFIKTGFNSIKFYEQNNAKWLCAEGFKTI</sequence>
<reference evidence="3 4" key="1">
    <citation type="journal article" date="2014" name="BMC Genomics">
        <title>Genomic comparison of sporeforming bacilli isolated from milk.</title>
        <authorList>
            <person name="Moreno Switt A.I."/>
            <person name="Andrus A.D."/>
            <person name="Ranieri M.L."/>
            <person name="Orsi R.H."/>
            <person name="Ivy R."/>
            <person name="den Bakker H.C."/>
            <person name="Martin N.H."/>
            <person name="Wiedmann M."/>
            <person name="Boor K.J."/>
        </authorList>
    </citation>
    <scope>NUCLEOTIDE SEQUENCE [LARGE SCALE GENOMIC DNA]</scope>
    <source>
        <strain evidence="3 4">FSL R5-213</strain>
    </source>
</reference>
<name>W4F1W3_9BACL</name>
<evidence type="ECO:0000259" key="2">
    <source>
        <dbReference type="Pfam" id="PF08241"/>
    </source>
</evidence>
<dbReference type="Gene3D" id="3.40.50.150">
    <property type="entry name" value="Vaccinia Virus protein VP39"/>
    <property type="match status" value="1"/>
</dbReference>
<dbReference type="PANTHER" id="PTHR44068:SF11">
    <property type="entry name" value="GERANYL DIPHOSPHATE 2-C-METHYLTRANSFERASE"/>
    <property type="match status" value="1"/>
</dbReference>
<keyword evidence="3" id="KW-0489">Methyltransferase</keyword>
<dbReference type="Proteomes" id="UP000019062">
    <property type="component" value="Unassembled WGS sequence"/>
</dbReference>
<evidence type="ECO:0000313" key="3">
    <source>
        <dbReference type="EMBL" id="ETT86770.1"/>
    </source>
</evidence>
<proteinExistence type="predicted"/>
<dbReference type="InterPro" id="IPR013216">
    <property type="entry name" value="Methyltransf_11"/>
</dbReference>
<dbReference type="eggNOG" id="COG2226">
    <property type="taxonomic scope" value="Bacteria"/>
</dbReference>
<protein>
    <submittedName>
        <fullName evidence="3">SAM-dependent methyltransferase</fullName>
    </submittedName>
</protein>
<dbReference type="InterPro" id="IPR029063">
    <property type="entry name" value="SAM-dependent_MTases_sf"/>
</dbReference>
<dbReference type="GO" id="GO:0032259">
    <property type="term" value="P:methylation"/>
    <property type="evidence" value="ECO:0007669"/>
    <property type="project" value="UniProtKB-KW"/>
</dbReference>
<comment type="caution">
    <text evidence="3">The sequence shown here is derived from an EMBL/GenBank/DDBJ whole genome shotgun (WGS) entry which is preliminary data.</text>
</comment>
<dbReference type="EMBL" id="ASQA01000013">
    <property type="protein sequence ID" value="ETT86770.1"/>
    <property type="molecule type" value="Genomic_DNA"/>
</dbReference>
<accession>W4F1W3</accession>
<evidence type="ECO:0000256" key="1">
    <source>
        <dbReference type="ARBA" id="ARBA00022679"/>
    </source>
</evidence>
<dbReference type="RefSeq" id="WP_051448653.1">
    <property type="nucleotide sequence ID" value="NZ_ASQA01000013.1"/>
</dbReference>
<keyword evidence="1 3" id="KW-0808">Transferase</keyword>
<organism evidence="3 4">
    <name type="scientific">Viridibacillus arenosi FSL R5-213</name>
    <dbReference type="NCBI Taxonomy" id="1227360"/>
    <lineage>
        <taxon>Bacteria</taxon>
        <taxon>Bacillati</taxon>
        <taxon>Bacillota</taxon>
        <taxon>Bacilli</taxon>
        <taxon>Bacillales</taxon>
        <taxon>Caryophanaceae</taxon>
        <taxon>Viridibacillus</taxon>
    </lineage>
</organism>
<evidence type="ECO:0000313" key="4">
    <source>
        <dbReference type="Proteomes" id="UP000019062"/>
    </source>
</evidence>